<dbReference type="PROSITE" id="PS01229">
    <property type="entry name" value="COF_2"/>
    <property type="match status" value="1"/>
</dbReference>
<sequence length="282" mass="29975">MPTVMNPDNFIAGGRDDDTATAGLGQPEMLVLDIDGTLVEPGRQMTERVRSALMRAYGAGCHVVLATGRASFEVVELFRSTGLPQGLAVCSNGAVVASMPDGKILAQETFDARPVLDVLLEHVPAARVAVEIAGTGYLVTHQFPKEKLLGPQIVASLEGICSDPVIRAVIRDPNQTSEDFRALMNKLRIRGASYAVGFEAWLDLGPLGVSKASGLEKVASMLATDPRRALAIGDGHNDTEMLTWAGRGVAMGHAPEELKKIADDTTLGVAQDGAAEEIEKWF</sequence>
<dbReference type="GO" id="GO:0000287">
    <property type="term" value="F:magnesium ion binding"/>
    <property type="evidence" value="ECO:0007669"/>
    <property type="project" value="TreeGrafter"/>
</dbReference>
<dbReference type="InterPro" id="IPR006379">
    <property type="entry name" value="HAD-SF_hydro_IIB"/>
</dbReference>
<reference evidence="1" key="2">
    <citation type="submission" date="2020-09" db="EMBL/GenBank/DDBJ databases">
        <authorList>
            <person name="Sun Q."/>
            <person name="Ohkuma M."/>
        </authorList>
    </citation>
    <scope>NUCLEOTIDE SEQUENCE</scope>
    <source>
        <strain evidence="1">JCM 3302</strain>
    </source>
</reference>
<dbReference type="Pfam" id="PF08282">
    <property type="entry name" value="Hydrolase_3"/>
    <property type="match status" value="1"/>
</dbReference>
<comment type="caution">
    <text evidence="1">The sequence shown here is derived from an EMBL/GenBank/DDBJ whole genome shotgun (WGS) entry which is preliminary data.</text>
</comment>
<proteinExistence type="predicted"/>
<dbReference type="GO" id="GO:0016791">
    <property type="term" value="F:phosphatase activity"/>
    <property type="evidence" value="ECO:0007669"/>
    <property type="project" value="TreeGrafter"/>
</dbReference>
<organism evidence="1 2">
    <name type="scientific">Streptomyces spiralis</name>
    <dbReference type="NCBI Taxonomy" id="66376"/>
    <lineage>
        <taxon>Bacteria</taxon>
        <taxon>Bacillati</taxon>
        <taxon>Actinomycetota</taxon>
        <taxon>Actinomycetes</taxon>
        <taxon>Kitasatosporales</taxon>
        <taxon>Streptomycetaceae</taxon>
        <taxon>Streptomyces</taxon>
    </lineage>
</organism>
<dbReference type="RefSeq" id="WP_189907445.1">
    <property type="nucleotide sequence ID" value="NZ_BNBC01000056.1"/>
</dbReference>
<dbReference type="NCBIfam" id="TIGR01484">
    <property type="entry name" value="HAD-SF-IIB"/>
    <property type="match status" value="1"/>
</dbReference>
<protein>
    <submittedName>
        <fullName evidence="1">Haloacid dehalogenase</fullName>
    </submittedName>
</protein>
<dbReference type="GO" id="GO:0005829">
    <property type="term" value="C:cytosol"/>
    <property type="evidence" value="ECO:0007669"/>
    <property type="project" value="TreeGrafter"/>
</dbReference>
<gene>
    <name evidence="1" type="ORF">GCM10014715_76930</name>
</gene>
<dbReference type="SUPFAM" id="SSF56784">
    <property type="entry name" value="HAD-like"/>
    <property type="match status" value="1"/>
</dbReference>
<reference evidence="1" key="1">
    <citation type="journal article" date="2014" name="Int. J. Syst. Evol. Microbiol.">
        <title>Complete genome sequence of Corynebacterium casei LMG S-19264T (=DSM 44701T), isolated from a smear-ripened cheese.</title>
        <authorList>
            <consortium name="US DOE Joint Genome Institute (JGI-PGF)"/>
            <person name="Walter F."/>
            <person name="Albersmeier A."/>
            <person name="Kalinowski J."/>
            <person name="Ruckert C."/>
        </authorList>
    </citation>
    <scope>NUCLEOTIDE SEQUENCE</scope>
    <source>
        <strain evidence="1">JCM 3302</strain>
    </source>
</reference>
<dbReference type="SFLD" id="SFLDS00003">
    <property type="entry name" value="Haloacid_Dehalogenase"/>
    <property type="match status" value="1"/>
</dbReference>
<dbReference type="InterPro" id="IPR036412">
    <property type="entry name" value="HAD-like_sf"/>
</dbReference>
<keyword evidence="2" id="KW-1185">Reference proteome</keyword>
<dbReference type="EMBL" id="BNBC01000056">
    <property type="protein sequence ID" value="GHF09735.1"/>
    <property type="molecule type" value="Genomic_DNA"/>
</dbReference>
<name>A0A919E387_9ACTN</name>
<evidence type="ECO:0000313" key="1">
    <source>
        <dbReference type="EMBL" id="GHF09735.1"/>
    </source>
</evidence>
<dbReference type="Gene3D" id="3.40.50.1000">
    <property type="entry name" value="HAD superfamily/HAD-like"/>
    <property type="match status" value="1"/>
</dbReference>
<dbReference type="AlphaFoldDB" id="A0A919E387"/>
<dbReference type="Gene3D" id="3.30.1240.10">
    <property type="match status" value="1"/>
</dbReference>
<dbReference type="PANTHER" id="PTHR10000:SF8">
    <property type="entry name" value="HAD SUPERFAMILY HYDROLASE-LIKE, TYPE 3"/>
    <property type="match status" value="1"/>
</dbReference>
<dbReference type="SFLD" id="SFLDG01140">
    <property type="entry name" value="C2.B:_Phosphomannomutase_and_P"/>
    <property type="match status" value="1"/>
</dbReference>
<dbReference type="PANTHER" id="PTHR10000">
    <property type="entry name" value="PHOSPHOSERINE PHOSPHATASE"/>
    <property type="match status" value="1"/>
</dbReference>
<dbReference type="Proteomes" id="UP000641386">
    <property type="component" value="Unassembled WGS sequence"/>
</dbReference>
<dbReference type="InterPro" id="IPR023214">
    <property type="entry name" value="HAD_sf"/>
</dbReference>
<accession>A0A919E387</accession>
<evidence type="ECO:0000313" key="2">
    <source>
        <dbReference type="Proteomes" id="UP000641386"/>
    </source>
</evidence>